<accession>A0A7Y6IEV0</accession>
<dbReference type="Proteomes" id="UP000586042">
    <property type="component" value="Unassembled WGS sequence"/>
</dbReference>
<organism evidence="1 2">
    <name type="scientific">Nonomuraea montanisoli</name>
    <dbReference type="NCBI Taxonomy" id="2741721"/>
    <lineage>
        <taxon>Bacteria</taxon>
        <taxon>Bacillati</taxon>
        <taxon>Actinomycetota</taxon>
        <taxon>Actinomycetes</taxon>
        <taxon>Streptosporangiales</taxon>
        <taxon>Streptosporangiaceae</taxon>
        <taxon>Nonomuraea</taxon>
    </lineage>
</organism>
<sequence length="106" mass="11306">MGDTASWATRQATFIIRGHDLAERARGEVKRASEIAAFGTGWVATVRHLEISSVDGAPWGPDLLIATNVPAKAERAGKTEQLRTLPKARKAVARAGAHIVLVPLTV</sequence>
<evidence type="ECO:0000313" key="2">
    <source>
        <dbReference type="Proteomes" id="UP000586042"/>
    </source>
</evidence>
<name>A0A7Y6IEV0_9ACTN</name>
<keyword evidence="2" id="KW-1185">Reference proteome</keyword>
<comment type="caution">
    <text evidence="1">The sequence shown here is derived from an EMBL/GenBank/DDBJ whole genome shotgun (WGS) entry which is preliminary data.</text>
</comment>
<evidence type="ECO:0000313" key="1">
    <source>
        <dbReference type="EMBL" id="NUW36892.1"/>
    </source>
</evidence>
<dbReference type="AlphaFoldDB" id="A0A7Y6IEV0"/>
<dbReference type="RefSeq" id="WP_175594330.1">
    <property type="nucleotide sequence ID" value="NZ_JABWGN010000017.1"/>
</dbReference>
<gene>
    <name evidence="1" type="ORF">HTZ77_36625</name>
</gene>
<proteinExistence type="predicted"/>
<reference evidence="1 2" key="1">
    <citation type="submission" date="2020-06" db="EMBL/GenBank/DDBJ databases">
        <title>Nonomuraea sp. SMC257, a novel actinomycete isolated from soil.</title>
        <authorList>
            <person name="Chanama M."/>
        </authorList>
    </citation>
    <scope>NUCLEOTIDE SEQUENCE [LARGE SCALE GENOMIC DNA]</scope>
    <source>
        <strain evidence="1 2">SMC257</strain>
    </source>
</reference>
<dbReference type="EMBL" id="JABWGN010000017">
    <property type="protein sequence ID" value="NUW36892.1"/>
    <property type="molecule type" value="Genomic_DNA"/>
</dbReference>
<protein>
    <submittedName>
        <fullName evidence="1">Uncharacterized protein</fullName>
    </submittedName>
</protein>